<dbReference type="Pfam" id="PF03483">
    <property type="entry name" value="B3_4"/>
    <property type="match status" value="1"/>
</dbReference>
<protein>
    <recommendedName>
        <fullName evidence="15">Phenylalanine--tRNA ligase beta subunit</fullName>
        <ecNumber evidence="15">6.1.1.20</ecNumber>
    </recommendedName>
    <alternativeName>
        <fullName evidence="15">Phenylalanyl-tRNA synthetase beta subunit</fullName>
        <shortName evidence="15">PheRS</shortName>
    </alternativeName>
</protein>
<dbReference type="GO" id="GO:0004826">
    <property type="term" value="F:phenylalanine-tRNA ligase activity"/>
    <property type="evidence" value="ECO:0007669"/>
    <property type="project" value="UniProtKB-UniRule"/>
</dbReference>
<proteinExistence type="inferred from homology"/>
<dbReference type="STRING" id="525904.Tter_0771"/>
<dbReference type="CDD" id="cd00769">
    <property type="entry name" value="PheRS_beta_core"/>
    <property type="match status" value="1"/>
</dbReference>
<comment type="subunit">
    <text evidence="3 15">Tetramer of two alpha and two beta subunits.</text>
</comment>
<evidence type="ECO:0000256" key="8">
    <source>
        <dbReference type="ARBA" id="ARBA00022741"/>
    </source>
</evidence>
<evidence type="ECO:0000256" key="11">
    <source>
        <dbReference type="ARBA" id="ARBA00022884"/>
    </source>
</evidence>
<keyword evidence="12 15" id="KW-0648">Protein biosynthesis</keyword>
<evidence type="ECO:0000259" key="17">
    <source>
        <dbReference type="PROSITE" id="PS50886"/>
    </source>
</evidence>
<reference evidence="21" key="1">
    <citation type="journal article" date="2010" name="Stand. Genomic Sci.">
        <title>Complete genome sequence of 'Thermobaculum terrenum' type strain (YNP1).</title>
        <authorList>
            <person name="Kiss H."/>
            <person name="Cleland D."/>
            <person name="Lapidus A."/>
            <person name="Lucas S."/>
            <person name="Glavina Del Rio T."/>
            <person name="Nolan M."/>
            <person name="Tice H."/>
            <person name="Han C."/>
            <person name="Goodwin L."/>
            <person name="Pitluck S."/>
            <person name="Liolios K."/>
            <person name="Ivanova N."/>
            <person name="Mavromatis K."/>
            <person name="Ovchinnikova G."/>
            <person name="Pati A."/>
            <person name="Chen A."/>
            <person name="Palaniappan K."/>
            <person name="Land M."/>
            <person name="Hauser L."/>
            <person name="Chang Y."/>
            <person name="Jeffries C."/>
            <person name="Lu M."/>
            <person name="Brettin T."/>
            <person name="Detter J."/>
            <person name="Goker M."/>
            <person name="Tindall B."/>
            <person name="Beck B."/>
            <person name="McDermott T."/>
            <person name="Woyke T."/>
            <person name="Bristow J."/>
            <person name="Eisen J."/>
            <person name="Markowitz V."/>
            <person name="Hugenholtz P."/>
            <person name="Kyrpides N."/>
            <person name="Klenk H."/>
            <person name="Cheng J."/>
        </authorList>
    </citation>
    <scope>NUCLEOTIDE SEQUENCE [LARGE SCALE GENOMIC DNA]</scope>
    <source>
        <strain evidence="21">ATCC BAA-798 / YNP1</strain>
    </source>
</reference>
<dbReference type="CDD" id="cd02796">
    <property type="entry name" value="tRNA_bind_bactPheRS"/>
    <property type="match status" value="1"/>
</dbReference>
<dbReference type="HOGENOM" id="CLU_016891_0_0_0"/>
<dbReference type="InterPro" id="IPR033714">
    <property type="entry name" value="tRNA_bind_bactPheRS"/>
</dbReference>
<dbReference type="KEGG" id="ttr:Tter_0771"/>
<dbReference type="Gene3D" id="3.30.56.10">
    <property type="match status" value="2"/>
</dbReference>
<dbReference type="SMART" id="SM00874">
    <property type="entry name" value="B5"/>
    <property type="match status" value="1"/>
</dbReference>
<dbReference type="RefSeq" id="WP_012874723.1">
    <property type="nucleotide sequence ID" value="NC_013525.1"/>
</dbReference>
<evidence type="ECO:0000256" key="1">
    <source>
        <dbReference type="ARBA" id="ARBA00004496"/>
    </source>
</evidence>
<dbReference type="Pfam" id="PF03484">
    <property type="entry name" value="B5"/>
    <property type="match status" value="1"/>
</dbReference>
<feature type="binding site" evidence="15">
    <location>
        <position position="465"/>
    </location>
    <ligand>
        <name>Mg(2+)</name>
        <dbReference type="ChEBI" id="CHEBI:18420"/>
        <note>shared with alpha subunit</note>
    </ligand>
</feature>
<dbReference type="Pfam" id="PF03147">
    <property type="entry name" value="FDX-ACB"/>
    <property type="match status" value="1"/>
</dbReference>
<keyword evidence="9 15" id="KW-0067">ATP-binding</keyword>
<keyword evidence="6 15" id="KW-0436">Ligase</keyword>
<keyword evidence="10 15" id="KW-0460">Magnesium</keyword>
<evidence type="ECO:0000256" key="5">
    <source>
        <dbReference type="ARBA" id="ARBA00022555"/>
    </source>
</evidence>
<dbReference type="Pfam" id="PF01588">
    <property type="entry name" value="tRNA_bind"/>
    <property type="match status" value="1"/>
</dbReference>
<keyword evidence="4 15" id="KW-0963">Cytoplasm</keyword>
<feature type="binding site" evidence="15">
    <location>
        <position position="461"/>
    </location>
    <ligand>
        <name>Mg(2+)</name>
        <dbReference type="ChEBI" id="CHEBI:18420"/>
        <note>shared with alpha subunit</note>
    </ligand>
</feature>
<evidence type="ECO:0000256" key="3">
    <source>
        <dbReference type="ARBA" id="ARBA00011209"/>
    </source>
</evidence>
<evidence type="ECO:0000256" key="2">
    <source>
        <dbReference type="ARBA" id="ARBA00008653"/>
    </source>
</evidence>
<dbReference type="SMART" id="SM00873">
    <property type="entry name" value="B3_4"/>
    <property type="match status" value="1"/>
</dbReference>
<keyword evidence="5 16" id="KW-0820">tRNA-binding</keyword>
<dbReference type="SUPFAM" id="SSF55681">
    <property type="entry name" value="Class II aaRS and biotin synthetases"/>
    <property type="match status" value="1"/>
</dbReference>
<dbReference type="PANTHER" id="PTHR10947:SF0">
    <property type="entry name" value="PHENYLALANINE--TRNA LIGASE BETA SUBUNIT"/>
    <property type="match status" value="1"/>
</dbReference>
<dbReference type="PROSITE" id="PS51447">
    <property type="entry name" value="FDX_ACB"/>
    <property type="match status" value="1"/>
</dbReference>
<sequence>MRVPVSWLREYVEFSCSIEELAHTLTIAGLEVENIERIGQEWENIYVGLVLQVEKHPNADRLQVAHIDYGHGQVSIVTGAPNIAPGQKVALALAGATLVDPYSDQHKTFKLKPSKIRGILSEAMACSEKELGLGEDHTGILVLDPEAPVGAKLQDVLGDHILDIALTPNFSYANSIVGIAREVAALTGTKAKVPVPNVELSGDVGVDAWVESEDLAARYMLQRLDNIRIGPSSAKIRRRLLLCGMRPVNNVVDITNYVMLELGQPLHPFDADKVRGKVAVRSSYPEEQLETIDHQLRTAPPDTIMIADDEKPIAFAGIMGGLNTEVTDDTRNILLESATFNAPRIRRAARLLGLRSEASSRFEKGMDPELAGLALARAVELLQQECGAQPKGAPFDWYPNPKKRAYIDFPVYEVKRLLGIDIPKDQVERILTSLEFEVQEEGDLLKVLPPSYRSDVSIPADIVEEVGRIWGYEELPSQLPGGTIPFNLTDRFFWIEKKAREWLAAAGLQEVINYDLISARLISKMASLYHEGMHPPVWRPLDEVIKVINPTSPEREYLRPSLIPGLLQNVSDNLRFVDKVWIYELDRVFIKANGERPQEPKRLAIAMAGTRWPISPHLPQAKTTIFDLKGTIQAFLHYLGIEVEMLPSQLGPDAVNVLQVSVGGNVLGNIFQVDPTLLRDLDIDEDVFVAELDWEQIKQHARLDRNYVHVSRYPIVRQDLAVLVSASIPAGNVTRVIWEQGRPLLVQCELAEVYQGDQIPEGTKSLLYKLAFQAEDRTLTEEEATKVRQKIENALRSEVDAKIRGVDIE</sequence>
<dbReference type="GO" id="GO:0009328">
    <property type="term" value="C:phenylalanine-tRNA ligase complex"/>
    <property type="evidence" value="ECO:0007669"/>
    <property type="project" value="TreeGrafter"/>
</dbReference>
<dbReference type="SUPFAM" id="SSF56037">
    <property type="entry name" value="PheT/TilS domain"/>
    <property type="match status" value="1"/>
</dbReference>
<dbReference type="FunFam" id="3.30.56.10:FF:000002">
    <property type="entry name" value="Phenylalanine--tRNA ligase beta subunit"/>
    <property type="match status" value="1"/>
</dbReference>
<dbReference type="Gene3D" id="3.30.930.10">
    <property type="entry name" value="Bira Bifunctional Protein, Domain 2"/>
    <property type="match status" value="1"/>
</dbReference>
<evidence type="ECO:0000313" key="21">
    <source>
        <dbReference type="Proteomes" id="UP000000323"/>
    </source>
</evidence>
<feature type="binding site" evidence="15">
    <location>
        <position position="464"/>
    </location>
    <ligand>
        <name>Mg(2+)</name>
        <dbReference type="ChEBI" id="CHEBI:18420"/>
        <note>shared with alpha subunit</note>
    </ligand>
</feature>
<comment type="cofactor">
    <cofactor evidence="15">
        <name>Mg(2+)</name>
        <dbReference type="ChEBI" id="CHEBI:18420"/>
    </cofactor>
    <text evidence="15">Binds 2 magnesium ions per tetramer.</text>
</comment>
<dbReference type="SUPFAM" id="SSF50249">
    <property type="entry name" value="Nucleic acid-binding proteins"/>
    <property type="match status" value="1"/>
</dbReference>
<dbReference type="InterPro" id="IPR004532">
    <property type="entry name" value="Phe-tRNA-ligase_IIc_bsu_bact"/>
</dbReference>
<keyword evidence="13 15" id="KW-0030">Aminoacyl-tRNA synthetase</keyword>
<dbReference type="InterPro" id="IPR036690">
    <property type="entry name" value="Fdx_antiC-bd_sf"/>
</dbReference>
<dbReference type="InterPro" id="IPR002547">
    <property type="entry name" value="tRNA-bd_dom"/>
</dbReference>
<evidence type="ECO:0000256" key="7">
    <source>
        <dbReference type="ARBA" id="ARBA00022723"/>
    </source>
</evidence>
<evidence type="ECO:0000259" key="18">
    <source>
        <dbReference type="PROSITE" id="PS51447"/>
    </source>
</evidence>
<dbReference type="InterPro" id="IPR012340">
    <property type="entry name" value="NA-bd_OB-fold"/>
</dbReference>
<dbReference type="PROSITE" id="PS51483">
    <property type="entry name" value="B5"/>
    <property type="match status" value="1"/>
</dbReference>
<evidence type="ECO:0000256" key="13">
    <source>
        <dbReference type="ARBA" id="ARBA00023146"/>
    </source>
</evidence>
<name>D1CFI2_THET1</name>
<dbReference type="NCBIfam" id="TIGR00472">
    <property type="entry name" value="pheT_bact"/>
    <property type="match status" value="1"/>
</dbReference>
<dbReference type="SUPFAM" id="SSF54991">
    <property type="entry name" value="Anticodon-binding domain of PheRS"/>
    <property type="match status" value="1"/>
</dbReference>
<dbReference type="InterPro" id="IPR041616">
    <property type="entry name" value="PheRS_beta_core"/>
</dbReference>
<evidence type="ECO:0000256" key="9">
    <source>
        <dbReference type="ARBA" id="ARBA00022840"/>
    </source>
</evidence>
<dbReference type="SMART" id="SM00896">
    <property type="entry name" value="FDX-ACB"/>
    <property type="match status" value="1"/>
</dbReference>
<keyword evidence="11 16" id="KW-0694">RNA-binding</keyword>
<dbReference type="InterPro" id="IPR045864">
    <property type="entry name" value="aa-tRNA-synth_II/BPL/LPL"/>
</dbReference>
<dbReference type="InterPro" id="IPR020825">
    <property type="entry name" value="Phe-tRNA_synthase-like_B3/B4"/>
</dbReference>
<dbReference type="HAMAP" id="MF_00283">
    <property type="entry name" value="Phe_tRNA_synth_beta1"/>
    <property type="match status" value="1"/>
</dbReference>
<dbReference type="Proteomes" id="UP000000323">
    <property type="component" value="Chromosome 1"/>
</dbReference>
<dbReference type="Gene3D" id="3.30.70.380">
    <property type="entry name" value="Ferrodoxin-fold anticodon-binding domain"/>
    <property type="match status" value="1"/>
</dbReference>
<comment type="subcellular location">
    <subcellularLocation>
        <location evidence="1 15">Cytoplasm</location>
    </subcellularLocation>
</comment>
<dbReference type="Gene3D" id="2.40.50.140">
    <property type="entry name" value="Nucleic acid-binding proteins"/>
    <property type="match status" value="1"/>
</dbReference>
<feature type="domain" description="B5" evidence="19">
    <location>
        <begin position="402"/>
        <end position="477"/>
    </location>
</feature>
<evidence type="ECO:0000256" key="4">
    <source>
        <dbReference type="ARBA" id="ARBA00022490"/>
    </source>
</evidence>
<comment type="similarity">
    <text evidence="2 15">Belongs to the phenylalanyl-tRNA synthetase beta subunit family. Type 1 subfamily.</text>
</comment>
<evidence type="ECO:0000259" key="19">
    <source>
        <dbReference type="PROSITE" id="PS51483"/>
    </source>
</evidence>
<evidence type="ECO:0000256" key="15">
    <source>
        <dbReference type="HAMAP-Rule" id="MF_00283"/>
    </source>
</evidence>
<dbReference type="Gene3D" id="3.50.40.10">
    <property type="entry name" value="Phenylalanyl-trna Synthetase, Chain B, domain 3"/>
    <property type="match status" value="1"/>
</dbReference>
<evidence type="ECO:0000256" key="10">
    <source>
        <dbReference type="ARBA" id="ARBA00022842"/>
    </source>
</evidence>
<evidence type="ECO:0000256" key="16">
    <source>
        <dbReference type="PROSITE-ProRule" id="PRU00209"/>
    </source>
</evidence>
<dbReference type="Pfam" id="PF17759">
    <property type="entry name" value="tRNA_synthFbeta"/>
    <property type="match status" value="1"/>
</dbReference>
<dbReference type="InterPro" id="IPR005147">
    <property type="entry name" value="tRNA_synthase_B5-dom"/>
</dbReference>
<gene>
    <name evidence="15" type="primary">pheT</name>
    <name evidence="20" type="ordered locus">Tter_0771</name>
</gene>
<dbReference type="EC" id="6.1.1.20" evidence="15"/>
<dbReference type="GO" id="GO:0005524">
    <property type="term" value="F:ATP binding"/>
    <property type="evidence" value="ECO:0007669"/>
    <property type="project" value="UniProtKB-UniRule"/>
</dbReference>
<keyword evidence="8 15" id="KW-0547">Nucleotide-binding</keyword>
<dbReference type="eggNOG" id="COG0072">
    <property type="taxonomic scope" value="Bacteria"/>
</dbReference>
<dbReference type="PROSITE" id="PS50886">
    <property type="entry name" value="TRBD"/>
    <property type="match status" value="1"/>
</dbReference>
<evidence type="ECO:0000256" key="14">
    <source>
        <dbReference type="ARBA" id="ARBA00049255"/>
    </source>
</evidence>
<dbReference type="OrthoDB" id="9805455at2"/>
<dbReference type="eggNOG" id="COG0073">
    <property type="taxonomic scope" value="Bacteria"/>
</dbReference>
<evidence type="ECO:0000313" key="20">
    <source>
        <dbReference type="EMBL" id="ACZ41688.1"/>
    </source>
</evidence>
<dbReference type="AlphaFoldDB" id="D1CFI2"/>
<dbReference type="PANTHER" id="PTHR10947">
    <property type="entry name" value="PHENYLALANYL-TRNA SYNTHETASE BETA CHAIN AND LEUCINE-RICH REPEAT-CONTAINING PROTEIN 47"/>
    <property type="match status" value="1"/>
</dbReference>
<accession>D1CFI2</accession>
<dbReference type="InterPro" id="IPR045060">
    <property type="entry name" value="Phe-tRNA-ligase_IIc_bsu"/>
</dbReference>
<feature type="binding site" evidence="15">
    <location>
        <position position="455"/>
    </location>
    <ligand>
        <name>Mg(2+)</name>
        <dbReference type="ChEBI" id="CHEBI:18420"/>
        <note>shared with alpha subunit</note>
    </ligand>
</feature>
<keyword evidence="7 15" id="KW-0479">Metal-binding</keyword>
<dbReference type="InterPro" id="IPR005146">
    <property type="entry name" value="B3/B4_tRNA-bd"/>
</dbReference>
<dbReference type="GO" id="GO:0000049">
    <property type="term" value="F:tRNA binding"/>
    <property type="evidence" value="ECO:0007669"/>
    <property type="project" value="UniProtKB-UniRule"/>
</dbReference>
<feature type="domain" description="FDX-ACB" evidence="18">
    <location>
        <begin position="711"/>
        <end position="804"/>
    </location>
</feature>
<feature type="domain" description="TRNA-binding" evidence="17">
    <location>
        <begin position="39"/>
        <end position="154"/>
    </location>
</feature>
<dbReference type="GO" id="GO:0000287">
    <property type="term" value="F:magnesium ion binding"/>
    <property type="evidence" value="ECO:0007669"/>
    <property type="project" value="UniProtKB-UniRule"/>
</dbReference>
<evidence type="ECO:0000256" key="12">
    <source>
        <dbReference type="ARBA" id="ARBA00022917"/>
    </source>
</evidence>
<dbReference type="EMBL" id="CP001825">
    <property type="protein sequence ID" value="ACZ41688.1"/>
    <property type="molecule type" value="Genomic_DNA"/>
</dbReference>
<evidence type="ECO:0000256" key="6">
    <source>
        <dbReference type="ARBA" id="ARBA00022598"/>
    </source>
</evidence>
<keyword evidence="21" id="KW-1185">Reference proteome</keyword>
<dbReference type="InterPro" id="IPR005121">
    <property type="entry name" value="Fdx_antiC-bd"/>
</dbReference>
<organism evidence="20 21">
    <name type="scientific">Thermobaculum terrenum (strain ATCC BAA-798 / CCMEE 7001 / YNP1)</name>
    <dbReference type="NCBI Taxonomy" id="525904"/>
    <lineage>
        <taxon>Bacteria</taxon>
        <taxon>Bacillati</taxon>
        <taxon>Chloroflexota</taxon>
        <taxon>Chloroflexia</taxon>
        <taxon>Candidatus Thermobaculales</taxon>
        <taxon>Candidatus Thermobaculaceae</taxon>
        <taxon>Thermobaculum</taxon>
    </lineage>
</organism>
<comment type="catalytic activity">
    <reaction evidence="14 15">
        <text>tRNA(Phe) + L-phenylalanine + ATP = L-phenylalanyl-tRNA(Phe) + AMP + diphosphate + H(+)</text>
        <dbReference type="Rhea" id="RHEA:19413"/>
        <dbReference type="Rhea" id="RHEA-COMP:9668"/>
        <dbReference type="Rhea" id="RHEA-COMP:9699"/>
        <dbReference type="ChEBI" id="CHEBI:15378"/>
        <dbReference type="ChEBI" id="CHEBI:30616"/>
        <dbReference type="ChEBI" id="CHEBI:33019"/>
        <dbReference type="ChEBI" id="CHEBI:58095"/>
        <dbReference type="ChEBI" id="CHEBI:78442"/>
        <dbReference type="ChEBI" id="CHEBI:78531"/>
        <dbReference type="ChEBI" id="CHEBI:456215"/>
        <dbReference type="EC" id="6.1.1.20"/>
    </reaction>
</comment>
<dbReference type="InterPro" id="IPR009061">
    <property type="entry name" value="DNA-bd_dom_put_sf"/>
</dbReference>
<dbReference type="GO" id="GO:0006432">
    <property type="term" value="P:phenylalanyl-tRNA aminoacylation"/>
    <property type="evidence" value="ECO:0007669"/>
    <property type="project" value="UniProtKB-UniRule"/>
</dbReference>
<dbReference type="SUPFAM" id="SSF46955">
    <property type="entry name" value="Putative DNA-binding domain"/>
    <property type="match status" value="1"/>
</dbReference>